<evidence type="ECO:0000256" key="6">
    <source>
        <dbReference type="PIRSR" id="PIRSR624869-2"/>
    </source>
</evidence>
<protein>
    <submittedName>
        <fullName evidence="10">Glycosaminoglycan xylosylkinase homolog isoform X3</fullName>
    </submittedName>
</protein>
<reference evidence="10" key="1">
    <citation type="submission" date="2025-08" db="UniProtKB">
        <authorList>
            <consortium name="RefSeq"/>
        </authorList>
    </citation>
    <scope>IDENTIFICATION</scope>
    <source>
        <strain evidence="10">Ishihara</strain>
        <tissue evidence="10">Whole body</tissue>
    </source>
</reference>
<comment type="cofactor">
    <cofactor evidence="7">
        <name>Mn(2+)</name>
        <dbReference type="ChEBI" id="CHEBI:29035"/>
    </cofactor>
</comment>
<dbReference type="GO" id="GO:0005794">
    <property type="term" value="C:Golgi apparatus"/>
    <property type="evidence" value="ECO:0007669"/>
    <property type="project" value="UniProtKB-SubCell"/>
</dbReference>
<evidence type="ECO:0000256" key="7">
    <source>
        <dbReference type="PIRSR" id="PIRSR624869-3"/>
    </source>
</evidence>
<keyword evidence="7" id="KW-0479">Metal-binding</keyword>
<keyword evidence="6" id="KW-0547">Nucleotide-binding</keyword>
<comment type="subcellular location">
    <subcellularLocation>
        <location evidence="1">Golgi apparatus</location>
    </subcellularLocation>
</comment>
<dbReference type="GeneID" id="111353494"/>
<proteinExistence type="inferred from homology"/>
<keyword evidence="5" id="KW-0325">Glycoprotein</keyword>
<feature type="binding site" evidence="6">
    <location>
        <begin position="253"/>
        <end position="256"/>
    </location>
    <ligand>
        <name>ATP</name>
        <dbReference type="ChEBI" id="CHEBI:30616"/>
    </ligand>
</feature>
<evidence type="ECO:0000256" key="3">
    <source>
        <dbReference type="ARBA" id="ARBA00023034"/>
    </source>
</evidence>
<keyword evidence="7" id="KW-0464">Manganese</keyword>
<dbReference type="Pfam" id="PF06702">
    <property type="entry name" value="Fam20C"/>
    <property type="match status" value="1"/>
</dbReference>
<dbReference type="InterPro" id="IPR024869">
    <property type="entry name" value="FAM20"/>
</dbReference>
<accession>A0A9J7E707</accession>
<evidence type="ECO:0000313" key="10">
    <source>
        <dbReference type="RefSeq" id="XP_022822324.1"/>
    </source>
</evidence>
<dbReference type="PANTHER" id="PTHR12450">
    <property type="entry name" value="DENTIN MATRIX PROTEIN 4 PROTEIN FAM20"/>
    <property type="match status" value="1"/>
</dbReference>
<feature type="domain" description="FAM20 C-terminal" evidence="8">
    <location>
        <begin position="220"/>
        <end position="284"/>
    </location>
</feature>
<dbReference type="GO" id="GO:0046872">
    <property type="term" value="F:metal ion binding"/>
    <property type="evidence" value="ECO:0007669"/>
    <property type="project" value="UniProtKB-KW"/>
</dbReference>
<evidence type="ECO:0000313" key="9">
    <source>
        <dbReference type="Proteomes" id="UP000301870"/>
    </source>
</evidence>
<dbReference type="GO" id="GO:0016773">
    <property type="term" value="F:phosphotransferase activity, alcohol group as acceptor"/>
    <property type="evidence" value="ECO:0007669"/>
    <property type="project" value="TreeGrafter"/>
</dbReference>
<dbReference type="Proteomes" id="UP000301870">
    <property type="component" value="Chromosome 16"/>
</dbReference>
<dbReference type="RefSeq" id="XP_022822324.1">
    <property type="nucleotide sequence ID" value="XM_022966556.1"/>
</dbReference>
<evidence type="ECO:0000259" key="8">
    <source>
        <dbReference type="Pfam" id="PF06702"/>
    </source>
</evidence>
<keyword evidence="9" id="KW-1185">Reference proteome</keyword>
<dbReference type="GO" id="GO:0005524">
    <property type="term" value="F:ATP binding"/>
    <property type="evidence" value="ECO:0007669"/>
    <property type="project" value="UniProtKB-KW"/>
</dbReference>
<evidence type="ECO:0000256" key="2">
    <source>
        <dbReference type="ARBA" id="ARBA00006557"/>
    </source>
</evidence>
<evidence type="ECO:0000256" key="5">
    <source>
        <dbReference type="ARBA" id="ARBA00023180"/>
    </source>
</evidence>
<dbReference type="AlphaFoldDB" id="A0A9J7E707"/>
<comment type="similarity">
    <text evidence="2">Belongs to the FAM20 family.</text>
</comment>
<feature type="binding site" evidence="6">
    <location>
        <position position="136"/>
    </location>
    <ligand>
        <name>ATP</name>
        <dbReference type="ChEBI" id="CHEBI:30616"/>
    </ligand>
</feature>
<keyword evidence="3" id="KW-0333">Golgi apparatus</keyword>
<keyword evidence="4" id="KW-1015">Disulfide bond</keyword>
<feature type="binding site" evidence="6">
    <location>
        <position position="152"/>
    </location>
    <ligand>
        <name>ATP</name>
        <dbReference type="ChEBI" id="CHEBI:30616"/>
    </ligand>
</feature>
<organism evidence="9 10">
    <name type="scientific">Spodoptera litura</name>
    <name type="common">Asian cotton leafworm</name>
    <dbReference type="NCBI Taxonomy" id="69820"/>
    <lineage>
        <taxon>Eukaryota</taxon>
        <taxon>Metazoa</taxon>
        <taxon>Ecdysozoa</taxon>
        <taxon>Arthropoda</taxon>
        <taxon>Hexapoda</taxon>
        <taxon>Insecta</taxon>
        <taxon>Pterygota</taxon>
        <taxon>Neoptera</taxon>
        <taxon>Endopterygota</taxon>
        <taxon>Lepidoptera</taxon>
        <taxon>Glossata</taxon>
        <taxon>Ditrysia</taxon>
        <taxon>Noctuoidea</taxon>
        <taxon>Noctuidae</taxon>
        <taxon>Amphipyrinae</taxon>
        <taxon>Spodoptera</taxon>
    </lineage>
</organism>
<dbReference type="InterPro" id="IPR009581">
    <property type="entry name" value="FAM20_C"/>
</dbReference>
<evidence type="ECO:0000256" key="4">
    <source>
        <dbReference type="ARBA" id="ARBA00023157"/>
    </source>
</evidence>
<keyword evidence="6" id="KW-0067">ATP-binding</keyword>
<dbReference type="PANTHER" id="PTHR12450:SF14">
    <property type="entry name" value="GLYCOSAMINOGLYCAN XYLOSYLKINASE"/>
    <property type="match status" value="1"/>
</dbReference>
<evidence type="ECO:0000256" key="1">
    <source>
        <dbReference type="ARBA" id="ARBA00004555"/>
    </source>
</evidence>
<feature type="binding site" evidence="7">
    <location>
        <position position="171"/>
    </location>
    <ligand>
        <name>Mn(2+)</name>
        <dbReference type="ChEBI" id="CHEBI:29035"/>
    </ligand>
</feature>
<name>A0A9J7E707_SPOLT</name>
<gene>
    <name evidence="10" type="primary">LOC111353494</name>
</gene>
<sequence>MSMNCIFGFSLFLLLLVVLNIYFFYNLSVEHRPATFKLPMVKSEPIPPVIKEINEYLNRLPSQYHTKNFKFISVQRNLISSFNSSGASLDSVWQNVENWADEESLFPYKNGAAGQILQAMRTSQIAFVDNAPKGTQLKLLLVLKGNQKLYFKPKRYNLSDVIRGNIYAGYDRHNSEVFTYYLAMVLNYKWVAPSVIRRININYDILAHAMPGLKRTMVKNSQGSDCIYGKCYYCKINETVCPDSTGHIEGAGILYLDKYFKMNMSPWRRSYNSMKMEWENDKDF</sequence>